<dbReference type="InterPro" id="IPR036188">
    <property type="entry name" value="FAD/NAD-bd_sf"/>
</dbReference>
<evidence type="ECO:0000256" key="1">
    <source>
        <dbReference type="ARBA" id="ARBA00023002"/>
    </source>
</evidence>
<dbReference type="EC" id="1.14.14.-" evidence="4"/>
<dbReference type="EMBL" id="JAGGMR010000001">
    <property type="protein sequence ID" value="MBP2191833.1"/>
    <property type="molecule type" value="Genomic_DNA"/>
</dbReference>
<keyword evidence="1 4" id="KW-0560">Oxidoreductase</keyword>
<dbReference type="PRINTS" id="PR00420">
    <property type="entry name" value="RNGMNOXGNASE"/>
</dbReference>
<protein>
    <submittedName>
        <fullName evidence="4">FADH2 O2-dependent halogenase</fullName>
        <ecNumber evidence="4">1.14.14.-</ecNumber>
    </submittedName>
</protein>
<comment type="caution">
    <text evidence="4">The sequence shown here is derived from an EMBL/GenBank/DDBJ whole genome shotgun (WGS) entry which is preliminary data.</text>
</comment>
<dbReference type="PANTHER" id="PTHR43747:SF5">
    <property type="entry name" value="FAD-BINDING DOMAIN-CONTAINING PROTEIN"/>
    <property type="match status" value="1"/>
</dbReference>
<dbReference type="GO" id="GO:0016491">
    <property type="term" value="F:oxidoreductase activity"/>
    <property type="evidence" value="ECO:0007669"/>
    <property type="project" value="UniProtKB-KW"/>
</dbReference>
<organism evidence="4 5">
    <name type="scientific">Nocardia goodfellowii</name>
    <dbReference type="NCBI Taxonomy" id="882446"/>
    <lineage>
        <taxon>Bacteria</taxon>
        <taxon>Bacillati</taxon>
        <taxon>Actinomycetota</taxon>
        <taxon>Actinomycetes</taxon>
        <taxon>Mycobacteriales</taxon>
        <taxon>Nocardiaceae</taxon>
        <taxon>Nocardia</taxon>
    </lineage>
</organism>
<dbReference type="InterPro" id="IPR050816">
    <property type="entry name" value="Flavin-dep_Halogenase_NPB"/>
</dbReference>
<dbReference type="RefSeq" id="WP_209894053.1">
    <property type="nucleotide sequence ID" value="NZ_JAGGMR010000001.1"/>
</dbReference>
<evidence type="ECO:0000256" key="2">
    <source>
        <dbReference type="ARBA" id="ARBA00023033"/>
    </source>
</evidence>
<dbReference type="Gene3D" id="3.50.50.60">
    <property type="entry name" value="FAD/NAD(P)-binding domain"/>
    <property type="match status" value="1"/>
</dbReference>
<dbReference type="Pfam" id="PF04820">
    <property type="entry name" value="Trp_halogenase"/>
    <property type="match status" value="1"/>
</dbReference>
<proteinExistence type="inferred from homology"/>
<evidence type="ECO:0000313" key="4">
    <source>
        <dbReference type="EMBL" id="MBP2191833.1"/>
    </source>
</evidence>
<gene>
    <name evidence="4" type="ORF">BJ987_004734</name>
</gene>
<comment type="similarity">
    <text evidence="3">Belongs to the flavin-dependent halogenase family. Bacterial tryptophan halogenase subfamily.</text>
</comment>
<dbReference type="Pfam" id="PF13450">
    <property type="entry name" value="NAD_binding_8"/>
    <property type="match status" value="1"/>
</dbReference>
<reference evidence="4 5" key="1">
    <citation type="submission" date="2021-03" db="EMBL/GenBank/DDBJ databases">
        <title>Sequencing the genomes of 1000 actinobacteria strains.</title>
        <authorList>
            <person name="Klenk H.-P."/>
        </authorList>
    </citation>
    <scope>NUCLEOTIDE SEQUENCE [LARGE SCALE GENOMIC DNA]</scope>
    <source>
        <strain evidence="4 5">DSM 45516</strain>
    </source>
</reference>
<accession>A0ABS4QJS5</accession>
<keyword evidence="5" id="KW-1185">Reference proteome</keyword>
<sequence>MKDDKTFDVAIVGGGIGGAALAAILARHGVRVVIIEAGGHPRFAIGESTVPETIMGLRNLARRYDVPELENLSSHTKLRRVVSAGSGVKRNFSFAYHRDGEAFRPTECTQYPTWGPPIGPDSHFFRQDVDAYVYQVALSYGAVGHTYRPVTGVDFDADGATLRTADGAEFRAGFVVDAGGMRSLLGESLDLRMEPPYRTRSRTIFTHFTGVEPFDRFAGPRSAHGMPSPFAQGTLHHLFEGGWAWVIPFDNHPDTTSSLCSVGISLDLDRYPSPAEDSPEAEFWAHVRRFPDFERQLAGARAVRPYMSTKRNQFASRQVVGDRWCLLPHASDFIDPLFSSGLAVTVMALNALGHRLIDAVREGDFARERFEYVETWVKRAFAYYDDLVSYSYVAFDDFELWNAWFRVWTIGTLYGVNGQMQTGFAYDRTRNRLVFDTLEQAPYRGVQGIDNPDCAALFTKACRAMQAYRDKEIDVGEACGRIYTALADSELAPGFWRILEPADRCPSGPFTLLSMTRILLWGKYSSPAHVRGRYFTNGFGVVVGEAGRFYGHELRNSLRTATHGVRDMFVAGNRDWR</sequence>
<keyword evidence="2" id="KW-0503">Monooxygenase</keyword>
<dbReference type="SUPFAM" id="SSF51905">
    <property type="entry name" value="FAD/NAD(P)-binding domain"/>
    <property type="match status" value="1"/>
</dbReference>
<evidence type="ECO:0000313" key="5">
    <source>
        <dbReference type="Proteomes" id="UP001519325"/>
    </source>
</evidence>
<dbReference type="PANTHER" id="PTHR43747">
    <property type="entry name" value="FAD-BINDING PROTEIN"/>
    <property type="match status" value="1"/>
</dbReference>
<evidence type="ECO:0000256" key="3">
    <source>
        <dbReference type="ARBA" id="ARBA00038396"/>
    </source>
</evidence>
<name>A0ABS4QJS5_9NOCA</name>
<dbReference type="Proteomes" id="UP001519325">
    <property type="component" value="Unassembled WGS sequence"/>
</dbReference>
<dbReference type="InterPro" id="IPR006905">
    <property type="entry name" value="Flavin_halogenase"/>
</dbReference>